<dbReference type="CDD" id="cd09872">
    <property type="entry name" value="PIN_Sll0205-like"/>
    <property type="match status" value="1"/>
</dbReference>
<gene>
    <name evidence="2" type="ORF">EKPJFOCH_2003</name>
</gene>
<name>A0ABQ4TLQ6_9HYPH</name>
<organism evidence="2 3">
    <name type="scientific">Methylobacterium thuringiense</name>
    <dbReference type="NCBI Taxonomy" id="1003091"/>
    <lineage>
        <taxon>Bacteria</taxon>
        <taxon>Pseudomonadati</taxon>
        <taxon>Pseudomonadota</taxon>
        <taxon>Alphaproteobacteria</taxon>
        <taxon>Hyphomicrobiales</taxon>
        <taxon>Methylobacteriaceae</taxon>
        <taxon>Methylobacterium</taxon>
    </lineage>
</organism>
<comment type="caution">
    <text evidence="2">The sequence shown here is derived from an EMBL/GenBank/DDBJ whole genome shotgun (WGS) entry which is preliminary data.</text>
</comment>
<dbReference type="InterPro" id="IPR029060">
    <property type="entry name" value="PIN-like_dom_sf"/>
</dbReference>
<keyword evidence="3" id="KW-1185">Reference proteome</keyword>
<dbReference type="Proteomes" id="UP001055101">
    <property type="component" value="Unassembled WGS sequence"/>
</dbReference>
<dbReference type="EMBL" id="BPRA01000008">
    <property type="protein sequence ID" value="GJE55512.1"/>
    <property type="molecule type" value="Genomic_DNA"/>
</dbReference>
<accession>A0ABQ4TLQ6</accession>
<proteinExistence type="predicted"/>
<dbReference type="SUPFAM" id="SSF88723">
    <property type="entry name" value="PIN domain-like"/>
    <property type="match status" value="1"/>
</dbReference>
<dbReference type="InterPro" id="IPR041705">
    <property type="entry name" value="PIN_Sll0205"/>
</dbReference>
<evidence type="ECO:0000313" key="3">
    <source>
        <dbReference type="Proteomes" id="UP001055101"/>
    </source>
</evidence>
<dbReference type="PANTHER" id="PTHR36173:SF2">
    <property type="entry name" value="RIBONUCLEASE VAPC16"/>
    <property type="match status" value="1"/>
</dbReference>
<dbReference type="Gene3D" id="3.40.50.1010">
    <property type="entry name" value="5'-nuclease"/>
    <property type="match status" value="1"/>
</dbReference>
<evidence type="ECO:0000313" key="2">
    <source>
        <dbReference type="EMBL" id="GJE55512.1"/>
    </source>
</evidence>
<feature type="domain" description="PIN" evidence="1">
    <location>
        <begin position="4"/>
        <end position="119"/>
    </location>
</feature>
<reference evidence="2" key="1">
    <citation type="journal article" date="2021" name="Front. Microbiol.">
        <title>Comprehensive Comparative Genomics and Phenotyping of Methylobacterium Species.</title>
        <authorList>
            <person name="Alessa O."/>
            <person name="Ogura Y."/>
            <person name="Fujitani Y."/>
            <person name="Takami H."/>
            <person name="Hayashi T."/>
            <person name="Sahin N."/>
            <person name="Tani A."/>
        </authorList>
    </citation>
    <scope>NUCLEOTIDE SEQUENCE</scope>
    <source>
        <strain evidence="2">DSM 23674</strain>
    </source>
</reference>
<dbReference type="RefSeq" id="WP_147820543.1">
    <property type="nucleotide sequence ID" value="NZ_BPRA01000008.1"/>
</dbReference>
<dbReference type="Pfam" id="PF01850">
    <property type="entry name" value="PIN"/>
    <property type="match status" value="1"/>
</dbReference>
<dbReference type="InterPro" id="IPR002716">
    <property type="entry name" value="PIN_dom"/>
</dbReference>
<dbReference type="InterPro" id="IPR052919">
    <property type="entry name" value="TA_system_RNase"/>
</dbReference>
<reference evidence="2" key="2">
    <citation type="submission" date="2021-08" db="EMBL/GenBank/DDBJ databases">
        <authorList>
            <person name="Tani A."/>
            <person name="Ola A."/>
            <person name="Ogura Y."/>
            <person name="Katsura K."/>
            <person name="Hayashi T."/>
        </authorList>
    </citation>
    <scope>NUCLEOTIDE SEQUENCE</scope>
    <source>
        <strain evidence="2">DSM 23674</strain>
    </source>
</reference>
<dbReference type="PANTHER" id="PTHR36173">
    <property type="entry name" value="RIBONUCLEASE VAPC16-RELATED"/>
    <property type="match status" value="1"/>
</dbReference>
<protein>
    <recommendedName>
        <fullName evidence="1">PIN domain-containing protein</fullName>
    </recommendedName>
</protein>
<evidence type="ECO:0000259" key="1">
    <source>
        <dbReference type="Pfam" id="PF01850"/>
    </source>
</evidence>
<sequence>MRLLVDTHVLIGLSTGTLQQRYPAIASGLKLERRVHDVSASVVSLWEIAIKTRLGKLDPGISLPKLAAFFEAAGLSILPIDRAHVVVDALPEPATRDPFDRLLLAQCRVEGRLLVTADGAMVGHPLVATGL</sequence>